<evidence type="ECO:0000256" key="1">
    <source>
        <dbReference type="SAM" id="MobiDB-lite"/>
    </source>
</evidence>
<protein>
    <recommendedName>
        <fullName evidence="3">DUF6534 domain-containing protein</fullName>
    </recommendedName>
</protein>
<dbReference type="AlphaFoldDB" id="A0A0D2MM75"/>
<evidence type="ECO:0000256" key="2">
    <source>
        <dbReference type="SAM" id="Phobius"/>
    </source>
</evidence>
<keyword evidence="2" id="KW-0812">Transmembrane</keyword>
<name>A0A0D2MM75_HYPSF</name>
<dbReference type="OrthoDB" id="2745105at2759"/>
<evidence type="ECO:0000259" key="3">
    <source>
        <dbReference type="Pfam" id="PF20152"/>
    </source>
</evidence>
<proteinExistence type="predicted"/>
<dbReference type="OMA" id="CFYGITV"/>
<dbReference type="InterPro" id="IPR045339">
    <property type="entry name" value="DUF6534"/>
</dbReference>
<feature type="domain" description="DUF6534" evidence="3">
    <location>
        <begin position="195"/>
        <end position="281"/>
    </location>
</feature>
<evidence type="ECO:0000313" key="4">
    <source>
        <dbReference type="EMBL" id="KJA25048.1"/>
    </source>
</evidence>
<feature type="transmembrane region" description="Helical" evidence="2">
    <location>
        <begin position="20"/>
        <end position="41"/>
    </location>
</feature>
<dbReference type="EMBL" id="KN817533">
    <property type="protein sequence ID" value="KJA25048.1"/>
    <property type="molecule type" value="Genomic_DNA"/>
</dbReference>
<dbReference type="STRING" id="945553.A0A0D2MM75"/>
<dbReference type="PANTHER" id="PTHR40465">
    <property type="entry name" value="CHROMOSOME 1, WHOLE GENOME SHOTGUN SEQUENCE"/>
    <property type="match status" value="1"/>
</dbReference>
<keyword evidence="2" id="KW-1133">Transmembrane helix</keyword>
<sequence length="340" mass="37975">MLRHRAPPIDLDKTLGAVFIGNIVSASLFGLTSLQAFIFFSGNIRDRKLFKRLIAFLWFLDIVHLVLMTHGVYHYLVRNFDDFLALQDPTWSLLAQVIITCISDFIVRCVFARRIWLCRSCVLILCFDRLHLVITFADLANTVSGHNNTLLVSIVASSVFVFGMGIAFAARGFIDGTYAKLISESWILYTALGSSIVVDGLITVSLCMLLEGIRTGYRSMDSLVNTLMLYSINTGLLTSLCATACFVTFAIWPHQFVFMGFYFVLSKLYINSLLAVLNTREALRKRNTGMHSIPQSPSSMQFTTFLAATSPNLISLQTEEKSPSSITKPQLASLNPRYST</sequence>
<dbReference type="Pfam" id="PF20152">
    <property type="entry name" value="DUF6534"/>
    <property type="match status" value="1"/>
</dbReference>
<gene>
    <name evidence="4" type="ORF">HYPSUDRAFT_434943</name>
</gene>
<feature type="region of interest" description="Disordered" evidence="1">
    <location>
        <begin position="318"/>
        <end position="340"/>
    </location>
</feature>
<keyword evidence="2" id="KW-0472">Membrane</keyword>
<dbReference type="PANTHER" id="PTHR40465:SF1">
    <property type="entry name" value="DUF6534 DOMAIN-CONTAINING PROTEIN"/>
    <property type="match status" value="1"/>
</dbReference>
<feature type="transmembrane region" description="Helical" evidence="2">
    <location>
        <begin position="150"/>
        <end position="174"/>
    </location>
</feature>
<reference evidence="5" key="1">
    <citation type="submission" date="2014-04" db="EMBL/GenBank/DDBJ databases">
        <title>Evolutionary Origins and Diversification of the Mycorrhizal Mutualists.</title>
        <authorList>
            <consortium name="DOE Joint Genome Institute"/>
            <consortium name="Mycorrhizal Genomics Consortium"/>
            <person name="Kohler A."/>
            <person name="Kuo A."/>
            <person name="Nagy L.G."/>
            <person name="Floudas D."/>
            <person name="Copeland A."/>
            <person name="Barry K.W."/>
            <person name="Cichocki N."/>
            <person name="Veneault-Fourrey C."/>
            <person name="LaButti K."/>
            <person name="Lindquist E.A."/>
            <person name="Lipzen A."/>
            <person name="Lundell T."/>
            <person name="Morin E."/>
            <person name="Murat C."/>
            <person name="Riley R."/>
            <person name="Ohm R."/>
            <person name="Sun H."/>
            <person name="Tunlid A."/>
            <person name="Henrissat B."/>
            <person name="Grigoriev I.V."/>
            <person name="Hibbett D.S."/>
            <person name="Martin F."/>
        </authorList>
    </citation>
    <scope>NUCLEOTIDE SEQUENCE [LARGE SCALE GENOMIC DNA]</scope>
    <source>
        <strain evidence="5">FD-334 SS-4</strain>
    </source>
</reference>
<feature type="transmembrane region" description="Helical" evidence="2">
    <location>
        <begin position="230"/>
        <end position="252"/>
    </location>
</feature>
<organism evidence="4 5">
    <name type="scientific">Hypholoma sublateritium (strain FD-334 SS-4)</name>
    <dbReference type="NCBI Taxonomy" id="945553"/>
    <lineage>
        <taxon>Eukaryota</taxon>
        <taxon>Fungi</taxon>
        <taxon>Dikarya</taxon>
        <taxon>Basidiomycota</taxon>
        <taxon>Agaricomycotina</taxon>
        <taxon>Agaricomycetes</taxon>
        <taxon>Agaricomycetidae</taxon>
        <taxon>Agaricales</taxon>
        <taxon>Agaricineae</taxon>
        <taxon>Strophariaceae</taxon>
        <taxon>Hypholoma</taxon>
    </lineage>
</organism>
<feature type="transmembrane region" description="Helical" evidence="2">
    <location>
        <begin position="186"/>
        <end position="210"/>
    </location>
</feature>
<feature type="transmembrane region" description="Helical" evidence="2">
    <location>
        <begin position="258"/>
        <end position="277"/>
    </location>
</feature>
<accession>A0A0D2MM75</accession>
<keyword evidence="5" id="KW-1185">Reference proteome</keyword>
<feature type="transmembrane region" description="Helical" evidence="2">
    <location>
        <begin position="53"/>
        <end position="73"/>
    </location>
</feature>
<evidence type="ECO:0000313" key="5">
    <source>
        <dbReference type="Proteomes" id="UP000054270"/>
    </source>
</evidence>
<dbReference type="Proteomes" id="UP000054270">
    <property type="component" value="Unassembled WGS sequence"/>
</dbReference>
<feature type="transmembrane region" description="Helical" evidence="2">
    <location>
        <begin position="93"/>
        <end position="111"/>
    </location>
</feature>